<dbReference type="EMBL" id="FQZM01000033">
    <property type="protein sequence ID" value="SHJ41923.1"/>
    <property type="molecule type" value="Genomic_DNA"/>
</dbReference>
<gene>
    <name evidence="3" type="ORF">SAMN02745219_02514</name>
</gene>
<proteinExistence type="predicted"/>
<dbReference type="Pfam" id="PF02636">
    <property type="entry name" value="Methyltransf_28"/>
    <property type="match status" value="1"/>
</dbReference>
<keyword evidence="4" id="KW-1185">Reference proteome</keyword>
<dbReference type="InterPro" id="IPR038375">
    <property type="entry name" value="NDUFAF7_sf"/>
</dbReference>
<keyword evidence="1 3" id="KW-0489">Methyltransferase</keyword>
<dbReference type="GO" id="GO:0035243">
    <property type="term" value="F:protein-arginine omega-N symmetric methyltransferase activity"/>
    <property type="evidence" value="ECO:0007669"/>
    <property type="project" value="TreeGrafter"/>
</dbReference>
<reference evidence="4" key="1">
    <citation type="submission" date="2016-11" db="EMBL/GenBank/DDBJ databases">
        <authorList>
            <person name="Varghese N."/>
            <person name="Submissions S."/>
        </authorList>
    </citation>
    <scope>NUCLEOTIDE SEQUENCE [LARGE SCALE GENOMIC DNA]</scope>
    <source>
        <strain evidence="4">DSM 16057</strain>
    </source>
</reference>
<organism evidence="3 4">
    <name type="scientific">Desulfofundulus thermosubterraneus DSM 16057</name>
    <dbReference type="NCBI Taxonomy" id="1121432"/>
    <lineage>
        <taxon>Bacteria</taxon>
        <taxon>Bacillati</taxon>
        <taxon>Bacillota</taxon>
        <taxon>Clostridia</taxon>
        <taxon>Eubacteriales</taxon>
        <taxon>Peptococcaceae</taxon>
        <taxon>Desulfofundulus</taxon>
    </lineage>
</organism>
<evidence type="ECO:0000256" key="2">
    <source>
        <dbReference type="ARBA" id="ARBA00022679"/>
    </source>
</evidence>
<evidence type="ECO:0000313" key="3">
    <source>
        <dbReference type="EMBL" id="SHJ41923.1"/>
    </source>
</evidence>
<dbReference type="InterPro" id="IPR003788">
    <property type="entry name" value="NDUFAF7"/>
</dbReference>
<accession>A0A1M6J5F2</accession>
<dbReference type="Proteomes" id="UP000184529">
    <property type="component" value="Unassembled WGS sequence"/>
</dbReference>
<evidence type="ECO:0000313" key="4">
    <source>
        <dbReference type="Proteomes" id="UP000184529"/>
    </source>
</evidence>
<dbReference type="Gene3D" id="3.40.50.12710">
    <property type="match status" value="1"/>
</dbReference>
<keyword evidence="2 3" id="KW-0808">Transferase</keyword>
<dbReference type="GO" id="GO:0032259">
    <property type="term" value="P:methylation"/>
    <property type="evidence" value="ECO:0007669"/>
    <property type="project" value="UniProtKB-KW"/>
</dbReference>
<sequence length="383" mass="42711">MNPLLEKLITIIKTRGPITFKDFMQIALYYPGLGYYTGPGEKIGPRGDFYTSADVHPLFGAMLAKQFSQMWEYLGRPQNWVLVEYGAGKGLLARDILNALATSFPPAWEGVRYYIIEASLEMVRRQKELLTPFPKEKLSWVNALSEVGDTGHINGIIFGNELVDAFPVHRVRQTASGLKEIYVNWRDGRLVEEEGELSTPFLEEYFTTLGIKLAPGQAAEVNLAAREWLREVAAGLGRGFVLLIDYGMESPELYHPSRFEGTLRCYRQHRLGSDPLNNVGQQDITAHVNFSALMQWGREAGLHPAGYTTQMDFLLNLGIVEAIPRSAPEYVFDERTTRTVMAVKKLLLPEGMGGIFKVLALCKGVGQPDLLGFAKGPKGRGQP</sequence>
<dbReference type="PANTHER" id="PTHR12049">
    <property type="entry name" value="PROTEIN ARGININE METHYLTRANSFERASE NDUFAF7, MITOCHONDRIAL"/>
    <property type="match status" value="1"/>
</dbReference>
<name>A0A1M6J5F2_9FIRM</name>
<dbReference type="AlphaFoldDB" id="A0A1M6J5F2"/>
<dbReference type="PANTHER" id="PTHR12049:SF7">
    <property type="entry name" value="PROTEIN ARGININE METHYLTRANSFERASE NDUFAF7, MITOCHONDRIAL"/>
    <property type="match status" value="1"/>
</dbReference>
<dbReference type="STRING" id="1121432.SAMN02745219_02514"/>
<dbReference type="SUPFAM" id="SSF53335">
    <property type="entry name" value="S-adenosyl-L-methionine-dependent methyltransferases"/>
    <property type="match status" value="1"/>
</dbReference>
<dbReference type="InterPro" id="IPR029063">
    <property type="entry name" value="SAM-dependent_MTases_sf"/>
</dbReference>
<evidence type="ECO:0000256" key="1">
    <source>
        <dbReference type="ARBA" id="ARBA00022603"/>
    </source>
</evidence>
<protein>
    <submittedName>
        <fullName evidence="3">SAM-dependent methyltransferase, MidA family</fullName>
    </submittedName>
</protein>